<organism evidence="5 6">
    <name type="scientific">Natrinema altunense (strain JCM 12890 / CGMCC 1.3731 / AJ2)</name>
    <dbReference type="NCBI Taxonomy" id="1227494"/>
    <lineage>
        <taxon>Archaea</taxon>
        <taxon>Methanobacteriati</taxon>
        <taxon>Methanobacteriota</taxon>
        <taxon>Stenosarchaea group</taxon>
        <taxon>Halobacteria</taxon>
        <taxon>Halobacteriales</taxon>
        <taxon>Natrialbaceae</taxon>
        <taxon>Natrinema</taxon>
    </lineage>
</organism>
<dbReference type="InterPro" id="IPR020904">
    <property type="entry name" value="Sc_DH/Rdtase_CS"/>
</dbReference>
<dbReference type="InterPro" id="IPR036291">
    <property type="entry name" value="NAD(P)-bd_dom_sf"/>
</dbReference>
<accession>L9ZL54</accession>
<keyword evidence="6" id="KW-1185">Reference proteome</keyword>
<reference evidence="5 6" key="1">
    <citation type="journal article" date="2014" name="PLoS Genet.">
        <title>Phylogenetically driven sequencing of extremely halophilic archaea reveals strategies for static and dynamic osmo-response.</title>
        <authorList>
            <person name="Becker E.A."/>
            <person name="Seitzer P.M."/>
            <person name="Tritt A."/>
            <person name="Larsen D."/>
            <person name="Krusor M."/>
            <person name="Yao A.I."/>
            <person name="Wu D."/>
            <person name="Madern D."/>
            <person name="Eisen J.A."/>
            <person name="Darling A.E."/>
            <person name="Facciotti M.T."/>
        </authorList>
    </citation>
    <scope>NUCLEOTIDE SEQUENCE [LARGE SCALE GENOMIC DNA]</scope>
    <source>
        <strain evidence="5 6">JCM 12890</strain>
    </source>
</reference>
<dbReference type="CDD" id="cd05233">
    <property type="entry name" value="SDR_c"/>
    <property type="match status" value="1"/>
</dbReference>
<protein>
    <submittedName>
        <fullName evidence="5">Short-chain dehydrogenase/reductase SDR</fullName>
    </submittedName>
</protein>
<proteinExistence type="inferred from homology"/>
<gene>
    <name evidence="5" type="ORF">C485_11898</name>
</gene>
<dbReference type="PANTHER" id="PTHR44196">
    <property type="entry name" value="DEHYDROGENASE/REDUCTASE SDR FAMILY MEMBER 7B"/>
    <property type="match status" value="1"/>
</dbReference>
<evidence type="ECO:0000256" key="3">
    <source>
        <dbReference type="RuleBase" id="RU000363"/>
    </source>
</evidence>
<feature type="region of interest" description="Disordered" evidence="4">
    <location>
        <begin position="259"/>
        <end position="279"/>
    </location>
</feature>
<evidence type="ECO:0000313" key="5">
    <source>
        <dbReference type="EMBL" id="ELY85903.1"/>
    </source>
</evidence>
<sequence>MLTLGIGIGIERLKATDWRTYYSMAPKAPVRMPTLHDETIIVTGASKGLGRSMALHLSERGANVVLVARSEDDLAAVADAADGETLVAPADVRDPDAIDDVVRSTVERFGTPDTLFNNAGVPGRHFGDDRGALVNTDDAEWTRIIEINLTGVALFTKRVLETMLEADETSGNVVNVSSGLGKAAVPNAVPYVSSKWGLEGFTRAVALEVDADGINVNAIDPGGRVNTQIWEHLPDAERQEILQPDVMDDAAALLAAQGPDGVTGESMTAEEWEDRLAET</sequence>
<dbReference type="GO" id="GO:0016020">
    <property type="term" value="C:membrane"/>
    <property type="evidence" value="ECO:0007669"/>
    <property type="project" value="TreeGrafter"/>
</dbReference>
<dbReference type="GO" id="GO:0016491">
    <property type="term" value="F:oxidoreductase activity"/>
    <property type="evidence" value="ECO:0007669"/>
    <property type="project" value="UniProtKB-KW"/>
</dbReference>
<dbReference type="eggNOG" id="arCOG01259">
    <property type="taxonomic scope" value="Archaea"/>
</dbReference>
<dbReference type="PATRIC" id="fig|1227494.3.peg.2388"/>
<evidence type="ECO:0000313" key="6">
    <source>
        <dbReference type="Proteomes" id="UP000011511"/>
    </source>
</evidence>
<dbReference type="PROSITE" id="PS00061">
    <property type="entry name" value="ADH_SHORT"/>
    <property type="match status" value="1"/>
</dbReference>
<name>L9ZL54_NATA2</name>
<comment type="caution">
    <text evidence="5">The sequence shown here is derived from an EMBL/GenBank/DDBJ whole genome shotgun (WGS) entry which is preliminary data.</text>
</comment>
<dbReference type="PANTHER" id="PTHR44196:SF1">
    <property type="entry name" value="DEHYDROGENASE_REDUCTASE SDR FAMILY MEMBER 7B"/>
    <property type="match status" value="1"/>
</dbReference>
<keyword evidence="2" id="KW-0560">Oxidoreductase</keyword>
<evidence type="ECO:0000256" key="4">
    <source>
        <dbReference type="SAM" id="MobiDB-lite"/>
    </source>
</evidence>
<dbReference type="PRINTS" id="PR00081">
    <property type="entry name" value="GDHRDH"/>
</dbReference>
<evidence type="ECO:0000256" key="1">
    <source>
        <dbReference type="ARBA" id="ARBA00006484"/>
    </source>
</evidence>
<dbReference type="Proteomes" id="UP000011511">
    <property type="component" value="Unassembled WGS sequence"/>
</dbReference>
<dbReference type="Pfam" id="PF00106">
    <property type="entry name" value="adh_short"/>
    <property type="match status" value="1"/>
</dbReference>
<dbReference type="PRINTS" id="PR00080">
    <property type="entry name" value="SDRFAMILY"/>
</dbReference>
<dbReference type="Gene3D" id="3.40.50.720">
    <property type="entry name" value="NAD(P)-binding Rossmann-like Domain"/>
    <property type="match status" value="1"/>
</dbReference>
<evidence type="ECO:0000256" key="2">
    <source>
        <dbReference type="ARBA" id="ARBA00023002"/>
    </source>
</evidence>
<dbReference type="InterPro" id="IPR002347">
    <property type="entry name" value="SDR_fam"/>
</dbReference>
<dbReference type="SUPFAM" id="SSF51735">
    <property type="entry name" value="NAD(P)-binding Rossmann-fold domains"/>
    <property type="match status" value="1"/>
</dbReference>
<dbReference type="EMBL" id="AOIK01000029">
    <property type="protein sequence ID" value="ELY85903.1"/>
    <property type="molecule type" value="Genomic_DNA"/>
</dbReference>
<comment type="similarity">
    <text evidence="1 3">Belongs to the short-chain dehydrogenases/reductases (SDR) family.</text>
</comment>
<dbReference type="AlphaFoldDB" id="L9ZL54"/>